<dbReference type="Pfam" id="PF13646">
    <property type="entry name" value="HEAT_2"/>
    <property type="match status" value="1"/>
</dbReference>
<dbReference type="SUPFAM" id="SSF48371">
    <property type="entry name" value="ARM repeat"/>
    <property type="match status" value="2"/>
</dbReference>
<dbReference type="OrthoDB" id="292518at2"/>
<dbReference type="InterPro" id="IPR016024">
    <property type="entry name" value="ARM-type_fold"/>
</dbReference>
<name>A0A517YCA6_9BACT</name>
<dbReference type="Gene3D" id="1.25.10.10">
    <property type="entry name" value="Leucine-rich Repeat Variant"/>
    <property type="match status" value="1"/>
</dbReference>
<keyword evidence="2" id="KW-1185">Reference proteome</keyword>
<accession>A0A517YCA6</accession>
<evidence type="ECO:0000313" key="1">
    <source>
        <dbReference type="EMBL" id="QDU27809.1"/>
    </source>
</evidence>
<dbReference type="RefSeq" id="WP_145089046.1">
    <property type="nucleotide sequence ID" value="NZ_CP036274.1"/>
</dbReference>
<evidence type="ECO:0000313" key="2">
    <source>
        <dbReference type="Proteomes" id="UP000315017"/>
    </source>
</evidence>
<protein>
    <recommendedName>
        <fullName evidence="3">HEAT repeat domain-containing protein</fullName>
    </recommendedName>
</protein>
<reference evidence="1 2" key="1">
    <citation type="submission" date="2019-02" db="EMBL/GenBank/DDBJ databases">
        <title>Deep-cultivation of Planctomycetes and their phenomic and genomic characterization uncovers novel biology.</title>
        <authorList>
            <person name="Wiegand S."/>
            <person name="Jogler M."/>
            <person name="Boedeker C."/>
            <person name="Pinto D."/>
            <person name="Vollmers J."/>
            <person name="Rivas-Marin E."/>
            <person name="Kohn T."/>
            <person name="Peeters S.H."/>
            <person name="Heuer A."/>
            <person name="Rast P."/>
            <person name="Oberbeckmann S."/>
            <person name="Bunk B."/>
            <person name="Jeske O."/>
            <person name="Meyerdierks A."/>
            <person name="Storesund J.E."/>
            <person name="Kallscheuer N."/>
            <person name="Luecker S."/>
            <person name="Lage O.M."/>
            <person name="Pohl T."/>
            <person name="Merkel B.J."/>
            <person name="Hornburger P."/>
            <person name="Mueller R.-W."/>
            <person name="Bruemmer F."/>
            <person name="Labrenz M."/>
            <person name="Spormann A.M."/>
            <person name="Op den Camp H."/>
            <person name="Overmann J."/>
            <person name="Amann R."/>
            <person name="Jetten M.S.M."/>
            <person name="Mascher T."/>
            <person name="Medema M.H."/>
            <person name="Devos D.P."/>
            <person name="Kaster A.-K."/>
            <person name="Ovreas L."/>
            <person name="Rohde M."/>
            <person name="Galperin M.Y."/>
            <person name="Jogler C."/>
        </authorList>
    </citation>
    <scope>NUCLEOTIDE SEQUENCE [LARGE SCALE GENOMIC DNA]</scope>
    <source>
        <strain evidence="1 2">ETA_A8</strain>
    </source>
</reference>
<evidence type="ECO:0008006" key="3">
    <source>
        <dbReference type="Google" id="ProtNLM"/>
    </source>
</evidence>
<sequence>MTVPLDDRLTALLEDLRRGNELEAQELNRAHRRAAWVIESPREEWTEFFAEVCKLELPLPANTDRLLTSILASMVQQRRASLASGEKRDCLLADAQLLAVLHQLYVQLPQRSGAKAPILTWLAVGGTAEQLDLLVDLLLEDPPEDEQQIALALSPLFLKRKLPVESLFPKLFAVIDKPQLAAAVIDLANYLTREKLITEHPGKAMAVPLMELLSSLAQSLASLEERPEDFAETPQQLARRVAHSVSLAVSLCDALALIGDERAIGKLNQVLELAHRRVRTEAAGALARLGDQRGKDTLVELAAEPVARLRVLTYASELKIADKIPPQYRSPAAKAESELVIWLAEPTQFGVPPSQLELVDHRQQHWPGYNGAIDCFLFRFTYRLTLEDGTQRSYSNVGIAGPLAHAFTADLADLPPDDIYAAFAGWQAEHEDIKQYEVSQLSKTEQLEVVRLERRLHDAGYAEIQPLQMGYFFGEKALLAQVQRDGAAGVAVADFEDILFYPVRQPRRSLGIEEAYSIYKGRKLLRAFNPPPAAPGDAAKT</sequence>
<dbReference type="Proteomes" id="UP000315017">
    <property type="component" value="Chromosome"/>
</dbReference>
<proteinExistence type="predicted"/>
<organism evidence="1 2">
    <name type="scientific">Anatilimnocola aggregata</name>
    <dbReference type="NCBI Taxonomy" id="2528021"/>
    <lineage>
        <taxon>Bacteria</taxon>
        <taxon>Pseudomonadati</taxon>
        <taxon>Planctomycetota</taxon>
        <taxon>Planctomycetia</taxon>
        <taxon>Pirellulales</taxon>
        <taxon>Pirellulaceae</taxon>
        <taxon>Anatilimnocola</taxon>
    </lineage>
</organism>
<gene>
    <name evidence="1" type="ORF">ETAA8_29000</name>
</gene>
<dbReference type="KEGG" id="aagg:ETAA8_29000"/>
<dbReference type="InterPro" id="IPR011989">
    <property type="entry name" value="ARM-like"/>
</dbReference>
<dbReference type="EMBL" id="CP036274">
    <property type="protein sequence ID" value="QDU27809.1"/>
    <property type="molecule type" value="Genomic_DNA"/>
</dbReference>
<dbReference type="AlphaFoldDB" id="A0A517YCA6"/>